<accession>V4TRK7</accession>
<protein>
    <submittedName>
        <fullName evidence="1">Uncharacterized protein</fullName>
    </submittedName>
</protein>
<reference evidence="1 2" key="1">
    <citation type="submission" date="2013-10" db="EMBL/GenBank/DDBJ databases">
        <authorList>
            <consortium name="International Citrus Genome Consortium"/>
            <person name="Jenkins J."/>
            <person name="Schmutz J."/>
            <person name="Prochnik S."/>
            <person name="Rokhsar D."/>
            <person name="Gmitter F."/>
            <person name="Ollitrault P."/>
            <person name="Machado M."/>
            <person name="Talon M."/>
            <person name="Wincker P."/>
            <person name="Jaillon O."/>
            <person name="Morgante M."/>
        </authorList>
    </citation>
    <scope>NUCLEOTIDE SEQUENCE</scope>
    <source>
        <strain evidence="2">cv. Clemenules</strain>
    </source>
</reference>
<evidence type="ECO:0000313" key="2">
    <source>
        <dbReference type="Proteomes" id="UP000030687"/>
    </source>
</evidence>
<dbReference type="EMBL" id="KI536661">
    <property type="protein sequence ID" value="ESR52536.1"/>
    <property type="molecule type" value="Genomic_DNA"/>
</dbReference>
<dbReference type="InParanoid" id="V4TRK7"/>
<organism evidence="1 2">
    <name type="scientific">Citrus clementina</name>
    <name type="common">Clementine</name>
    <name type="synonym">Citrus deliciosa x Citrus sinensis</name>
    <dbReference type="NCBI Taxonomy" id="85681"/>
    <lineage>
        <taxon>Eukaryota</taxon>
        <taxon>Viridiplantae</taxon>
        <taxon>Streptophyta</taxon>
        <taxon>Embryophyta</taxon>
        <taxon>Tracheophyta</taxon>
        <taxon>Spermatophyta</taxon>
        <taxon>Magnoliopsida</taxon>
        <taxon>eudicotyledons</taxon>
        <taxon>Gunneridae</taxon>
        <taxon>Pentapetalae</taxon>
        <taxon>rosids</taxon>
        <taxon>malvids</taxon>
        <taxon>Sapindales</taxon>
        <taxon>Rutaceae</taxon>
        <taxon>Aurantioideae</taxon>
        <taxon>Citrus</taxon>
    </lineage>
</organism>
<name>V4TRK7_CITCL</name>
<dbReference type="KEGG" id="cic:CICLE_v10023187mg"/>
<dbReference type="Proteomes" id="UP000030687">
    <property type="component" value="Unassembled WGS sequence"/>
</dbReference>
<dbReference type="AlphaFoldDB" id="V4TRK7"/>
<dbReference type="Gramene" id="ESR52536">
    <property type="protein sequence ID" value="ESR52536"/>
    <property type="gene ID" value="CICLE_v10023187mg"/>
</dbReference>
<keyword evidence="2" id="KW-1185">Reference proteome</keyword>
<gene>
    <name evidence="1" type="ORF">CICLE_v10023187mg</name>
</gene>
<proteinExistence type="predicted"/>
<evidence type="ECO:0000313" key="1">
    <source>
        <dbReference type="EMBL" id="ESR52536.1"/>
    </source>
</evidence>
<sequence>MIFLMINLHDNCLQCAGKPQSEASSREIADSSCSISAVDGSKLSKDVPANKPLRDCMLILAWSIQCINFIRV</sequence>